<organism evidence="2 3">
    <name type="scientific">Sorangium cellulosum</name>
    <name type="common">Polyangium cellulosum</name>
    <dbReference type="NCBI Taxonomy" id="56"/>
    <lineage>
        <taxon>Bacteria</taxon>
        <taxon>Pseudomonadati</taxon>
        <taxon>Myxococcota</taxon>
        <taxon>Polyangia</taxon>
        <taxon>Polyangiales</taxon>
        <taxon>Polyangiaceae</taxon>
        <taxon>Sorangium</taxon>
    </lineage>
</organism>
<gene>
    <name evidence="2" type="ORF">SOCE836_005660</name>
</gene>
<dbReference type="Proteomes" id="UP000295497">
    <property type="component" value="Chromosome"/>
</dbReference>
<protein>
    <submittedName>
        <fullName evidence="2">Uncharacterized protein</fullName>
    </submittedName>
</protein>
<evidence type="ECO:0000256" key="1">
    <source>
        <dbReference type="SAM" id="MobiDB-lite"/>
    </source>
</evidence>
<dbReference type="AlphaFoldDB" id="A0A4P2QG38"/>
<accession>A0A4P2QG38</accession>
<reference evidence="2 3" key="1">
    <citation type="submission" date="2015-09" db="EMBL/GenBank/DDBJ databases">
        <title>Sorangium comparison.</title>
        <authorList>
            <person name="Zaburannyi N."/>
            <person name="Bunk B."/>
            <person name="Overmann J."/>
            <person name="Mueller R."/>
        </authorList>
    </citation>
    <scope>NUCLEOTIDE SEQUENCE [LARGE SCALE GENOMIC DNA]</scope>
    <source>
        <strain evidence="2 3">So ce836</strain>
    </source>
</reference>
<evidence type="ECO:0000313" key="3">
    <source>
        <dbReference type="Proteomes" id="UP000295497"/>
    </source>
</evidence>
<evidence type="ECO:0000313" key="2">
    <source>
        <dbReference type="EMBL" id="AUX28496.1"/>
    </source>
</evidence>
<name>A0A4P2QG38_SORCE</name>
<dbReference type="EMBL" id="CP012672">
    <property type="protein sequence ID" value="AUX28496.1"/>
    <property type="molecule type" value="Genomic_DNA"/>
</dbReference>
<proteinExistence type="predicted"/>
<feature type="region of interest" description="Disordered" evidence="1">
    <location>
        <begin position="1"/>
        <end position="24"/>
    </location>
</feature>
<sequence length="90" mass="9358">MLAAGAMSARRARGCGGRAAQGGRRKLTRATTSVATFGEARDVTPGWVQMRCCGWARFRGAQYLTVQPNASVSFVETGFPAVSSASAAST</sequence>